<evidence type="ECO:0008006" key="3">
    <source>
        <dbReference type="Google" id="ProtNLM"/>
    </source>
</evidence>
<dbReference type="InterPro" id="IPR010869">
    <property type="entry name" value="DUF1501"/>
</dbReference>
<dbReference type="EMBL" id="SRHE01000338">
    <property type="protein sequence ID" value="TWW09236.1"/>
    <property type="molecule type" value="Genomic_DNA"/>
</dbReference>
<dbReference type="PANTHER" id="PTHR43737:SF1">
    <property type="entry name" value="DUF1501 DOMAIN-CONTAINING PROTEIN"/>
    <property type="match status" value="1"/>
</dbReference>
<keyword evidence="2" id="KW-1185">Reference proteome</keyword>
<organism evidence="1 2">
    <name type="scientific">Planctomyces bekefii</name>
    <dbReference type="NCBI Taxonomy" id="1653850"/>
    <lineage>
        <taxon>Bacteria</taxon>
        <taxon>Pseudomonadati</taxon>
        <taxon>Planctomycetota</taxon>
        <taxon>Planctomycetia</taxon>
        <taxon>Planctomycetales</taxon>
        <taxon>Planctomycetaceae</taxon>
        <taxon>Planctomyces</taxon>
    </lineage>
</organism>
<protein>
    <recommendedName>
        <fullName evidence="3">Sulfatase</fullName>
    </recommendedName>
</protein>
<dbReference type="PANTHER" id="PTHR43737">
    <property type="entry name" value="BLL7424 PROTEIN"/>
    <property type="match status" value="1"/>
</dbReference>
<gene>
    <name evidence="1" type="ORF">E3A20_16360</name>
</gene>
<proteinExistence type="predicted"/>
<evidence type="ECO:0000313" key="1">
    <source>
        <dbReference type="EMBL" id="TWW09236.1"/>
    </source>
</evidence>
<reference evidence="1 2" key="2">
    <citation type="submission" date="2019-08" db="EMBL/GenBank/DDBJ databases">
        <authorList>
            <person name="Henke P."/>
        </authorList>
    </citation>
    <scope>NUCLEOTIDE SEQUENCE [LARGE SCALE GENOMIC DNA]</scope>
    <source>
        <strain evidence="1">Phe10_nw2017</strain>
    </source>
</reference>
<accession>A0A5C6M3G1</accession>
<dbReference type="SUPFAM" id="SSF53649">
    <property type="entry name" value="Alkaline phosphatase-like"/>
    <property type="match status" value="1"/>
</dbReference>
<dbReference type="AlphaFoldDB" id="A0A5C6M3G1"/>
<comment type="caution">
    <text evidence="1">The sequence shown here is derived from an EMBL/GenBank/DDBJ whole genome shotgun (WGS) entry which is preliminary data.</text>
</comment>
<dbReference type="Proteomes" id="UP000321083">
    <property type="component" value="Unassembled WGS sequence"/>
</dbReference>
<dbReference type="Pfam" id="PF07394">
    <property type="entry name" value="DUF1501"/>
    <property type="match status" value="1"/>
</dbReference>
<evidence type="ECO:0000313" key="2">
    <source>
        <dbReference type="Proteomes" id="UP000321083"/>
    </source>
</evidence>
<dbReference type="InterPro" id="IPR017850">
    <property type="entry name" value="Alkaline_phosphatase_core_sf"/>
</dbReference>
<reference evidence="1 2" key="1">
    <citation type="submission" date="2019-08" db="EMBL/GenBank/DDBJ databases">
        <title>100 year-old enigma solved: identification of Planctomyces bekefii, the type genus and species of the phylum Planctomycetes.</title>
        <authorList>
            <person name="Svetlana D.N."/>
            <person name="Overmann J."/>
        </authorList>
    </citation>
    <scope>NUCLEOTIDE SEQUENCE [LARGE SCALE GENOMIC DNA]</scope>
    <source>
        <strain evidence="1">Phe10_nw2017</strain>
    </source>
</reference>
<sequence>MLSVLFRTNTAVGRRELIRLGAIGGLSLAGRGLSAVTGERGQQRSVVFIFLFGGPSQLDMWDMKPAASVEIRGQFQPISTSAPGVQICEHLPQLAGQMHRVCLVRSMNHRMPVHGPACSELYSGRPYPLPPVTDQARREDWPSLASLMTRAGLPSSRLPPAIVLPWHSQFMGQSERIAGQTGGRMGEQFSPFLLRAGLDGGKFDAAELQLPDAAAGHRLQRRTALLQRLQETRPAVPAAAVSARIGGSTAAAHGRWQQQYDTAVSLLSAGQLGAAVDLDRERPEVLARYGGTVFGRSLLAARRLVEAGVPLITVNWYDDSFHDKVSPHWDQHNHIFASLQDRMLPIFDRAMAAFLVDLGERGLLSTTMVAAAGEFGRTPRIGQFTQNAMTEKSGRDHWPHAFTALLAGGGIRGGQVFGSTDHQGGQVRDNPVSPADLTATLLGHLGVSAEDLWWDLLQGQWQKNSAGRRIALELE</sequence>
<name>A0A5C6M3G1_9PLAN</name>